<name>A0AAD1S8Q4_PELCU</name>
<accession>A0AAD1S8Q4</accession>
<sequence>ALRGVSPWLSLKPWIAHTINYISDVCSQSTFLAFPDLQSKFQLPNSLIFQYLQFKSIIHTKSSKKVIYQWYLTPQRLYQIYPAADPKCWRCGFQDGTMTHIWWECNGIKPLWKQVQAILNKAITNTQPLTPMMGLLMLFPTTWKIEDKKLASLVILAARNLLALHWKSTYCPSNKELIDKIYQYYRYEVLSSGSYERRKQTEQMWKPWLALMGHP</sequence>
<feature type="non-terminal residue" evidence="1">
    <location>
        <position position="215"/>
    </location>
</feature>
<dbReference type="EMBL" id="OW240916">
    <property type="protein sequence ID" value="CAH2295251.1"/>
    <property type="molecule type" value="Genomic_DNA"/>
</dbReference>
<feature type="non-terminal residue" evidence="1">
    <location>
        <position position="1"/>
    </location>
</feature>
<evidence type="ECO:0000313" key="2">
    <source>
        <dbReference type="Proteomes" id="UP001295444"/>
    </source>
</evidence>
<reference evidence="1" key="1">
    <citation type="submission" date="2022-03" db="EMBL/GenBank/DDBJ databases">
        <authorList>
            <person name="Alioto T."/>
            <person name="Alioto T."/>
            <person name="Gomez Garrido J."/>
        </authorList>
    </citation>
    <scope>NUCLEOTIDE SEQUENCE</scope>
</reference>
<proteinExistence type="predicted"/>
<dbReference type="Proteomes" id="UP001295444">
    <property type="component" value="Chromosome 05"/>
</dbReference>
<evidence type="ECO:0008006" key="3">
    <source>
        <dbReference type="Google" id="ProtNLM"/>
    </source>
</evidence>
<keyword evidence="2" id="KW-1185">Reference proteome</keyword>
<organism evidence="1 2">
    <name type="scientific">Pelobates cultripes</name>
    <name type="common">Western spadefoot toad</name>
    <dbReference type="NCBI Taxonomy" id="61616"/>
    <lineage>
        <taxon>Eukaryota</taxon>
        <taxon>Metazoa</taxon>
        <taxon>Chordata</taxon>
        <taxon>Craniata</taxon>
        <taxon>Vertebrata</taxon>
        <taxon>Euteleostomi</taxon>
        <taxon>Amphibia</taxon>
        <taxon>Batrachia</taxon>
        <taxon>Anura</taxon>
        <taxon>Pelobatoidea</taxon>
        <taxon>Pelobatidae</taxon>
        <taxon>Pelobates</taxon>
    </lineage>
</organism>
<evidence type="ECO:0000313" key="1">
    <source>
        <dbReference type="EMBL" id="CAH2295251.1"/>
    </source>
</evidence>
<gene>
    <name evidence="1" type="ORF">PECUL_23A060539</name>
</gene>
<protein>
    <recommendedName>
        <fullName evidence="3">Reverse transcriptase zinc-binding domain-containing protein</fullName>
    </recommendedName>
</protein>
<dbReference type="AlphaFoldDB" id="A0AAD1S8Q4"/>